<dbReference type="AlphaFoldDB" id="I6ZS16"/>
<protein>
    <submittedName>
        <fullName evidence="5">Outer membrane assembly lipoprotein YfiO</fullName>
    </submittedName>
</protein>
<dbReference type="STRING" id="1191523.MROS_1620"/>
<proteinExistence type="predicted"/>
<dbReference type="RefSeq" id="WP_014856288.1">
    <property type="nucleotide sequence ID" value="NC_018178.1"/>
</dbReference>
<dbReference type="PROSITE" id="PS51257">
    <property type="entry name" value="PROKAR_LIPOPROTEIN"/>
    <property type="match status" value="1"/>
</dbReference>
<dbReference type="EMBL" id="CP003557">
    <property type="protein sequence ID" value="AFN74854.1"/>
    <property type="molecule type" value="Genomic_DNA"/>
</dbReference>
<keyword evidence="5" id="KW-0449">Lipoprotein</keyword>
<sequence>MPYKRLFAIALIVTACSGMVDTSKFNAEEYFSYAMKLYEDGDYEQAVLEFNSILLQFPGSTVSDDAQYYLAMTYYKREQFLLAAYEFSKLIQNYATSPHVPDAQFMLADSYYNLSPPFQLDQSYTKKAIEEFQAFIDIFPANPKVEEAERKIVELNDKLARKEYESGIIYEKMEYEKAAMKYYDFVVDTYHDTRFAPMALYRKIQIEIRRGMTNEALNDIAVFLTRYPNDERADEIEKLQAELNGLTAKAN</sequence>
<dbReference type="InterPro" id="IPR017689">
    <property type="entry name" value="BamD"/>
</dbReference>
<evidence type="ECO:0000313" key="5">
    <source>
        <dbReference type="EMBL" id="AFN74854.1"/>
    </source>
</evidence>
<keyword evidence="6" id="KW-1185">Reference proteome</keyword>
<dbReference type="Gene3D" id="1.25.40.10">
    <property type="entry name" value="Tetratricopeptide repeat domain"/>
    <property type="match status" value="1"/>
</dbReference>
<dbReference type="InterPro" id="IPR011990">
    <property type="entry name" value="TPR-like_helical_dom_sf"/>
</dbReference>
<dbReference type="InterPro" id="IPR039565">
    <property type="entry name" value="BamD-like"/>
</dbReference>
<accession>I6ZS16</accession>
<dbReference type="Proteomes" id="UP000009011">
    <property type="component" value="Chromosome"/>
</dbReference>
<evidence type="ECO:0000256" key="1">
    <source>
        <dbReference type="ARBA" id="ARBA00022729"/>
    </source>
</evidence>
<dbReference type="OrthoDB" id="9770761at2"/>
<organism evidence="5 6">
    <name type="scientific">Melioribacter roseus (strain DSM 23840 / JCM 17771 / VKM B-2668 / P3M-2)</name>
    <dbReference type="NCBI Taxonomy" id="1191523"/>
    <lineage>
        <taxon>Bacteria</taxon>
        <taxon>Pseudomonadati</taxon>
        <taxon>Ignavibacteriota</taxon>
        <taxon>Ignavibacteria</taxon>
        <taxon>Ignavibacteriales</taxon>
        <taxon>Melioribacteraceae</taxon>
        <taxon>Melioribacter</taxon>
    </lineage>
</organism>
<keyword evidence="1" id="KW-0732">Signal</keyword>
<feature type="domain" description="Outer membrane lipoprotein BamD-like" evidence="4">
    <location>
        <begin position="27"/>
        <end position="216"/>
    </location>
</feature>
<dbReference type="Pfam" id="PF13525">
    <property type="entry name" value="YfiO"/>
    <property type="match status" value="1"/>
</dbReference>
<name>I6ZS16_MELRP</name>
<evidence type="ECO:0000256" key="2">
    <source>
        <dbReference type="ARBA" id="ARBA00023136"/>
    </source>
</evidence>
<evidence type="ECO:0000256" key="3">
    <source>
        <dbReference type="ARBA" id="ARBA00023237"/>
    </source>
</evidence>
<dbReference type="KEGG" id="mro:MROS_1620"/>
<keyword evidence="2" id="KW-0472">Membrane</keyword>
<dbReference type="eggNOG" id="COG4105">
    <property type="taxonomic scope" value="Bacteria"/>
</dbReference>
<keyword evidence="3" id="KW-0998">Cell outer membrane</keyword>
<evidence type="ECO:0000313" key="6">
    <source>
        <dbReference type="Proteomes" id="UP000009011"/>
    </source>
</evidence>
<dbReference type="NCBIfam" id="TIGR03302">
    <property type="entry name" value="OM_YfiO"/>
    <property type="match status" value="1"/>
</dbReference>
<dbReference type="HOGENOM" id="CLU_899244_0_0_10"/>
<dbReference type="SUPFAM" id="SSF48452">
    <property type="entry name" value="TPR-like"/>
    <property type="match status" value="1"/>
</dbReference>
<gene>
    <name evidence="5" type="ordered locus">MROS_1620</name>
</gene>
<evidence type="ECO:0000259" key="4">
    <source>
        <dbReference type="Pfam" id="PF13525"/>
    </source>
</evidence>
<reference evidence="5 6" key="1">
    <citation type="journal article" date="2013" name="PLoS ONE">
        <title>Genomic analysis of Melioribacter roseus, facultatively anaerobic organotrophic bacterium representing a novel deep lineage within Bacteriodetes/Chlorobi group.</title>
        <authorList>
            <person name="Kadnikov V.V."/>
            <person name="Mardanov A.V."/>
            <person name="Podosokorskaya O.A."/>
            <person name="Gavrilov S.N."/>
            <person name="Kublanov I.V."/>
            <person name="Beletsky A.V."/>
            <person name="Bonch-Osmolovskaya E.A."/>
            <person name="Ravin N.V."/>
        </authorList>
    </citation>
    <scope>NUCLEOTIDE SEQUENCE [LARGE SCALE GENOMIC DNA]</scope>
    <source>
        <strain evidence="6">JCM 17771 / P3M-2</strain>
    </source>
</reference>